<name>A0A6C0IZE0_9ZZZZ</name>
<evidence type="ECO:0000313" key="1">
    <source>
        <dbReference type="EMBL" id="QHT98714.1"/>
    </source>
</evidence>
<sequence length="429" mass="48162">MTSKNENYETPELIENFQYFIKENNSLDKNISSSRKLEKRYSKSICNNTEIIEGPHGAVNNPEWISPSQKLAGGANPKTKIAPVVVAPISDLEYWKANNLVVHSAINDVSNIDVYNSGYAISSCCPKSCDYKPKTVIKENFTDEDVVLEPINPHSSNQIKNIVGTPGIADEDEVLEPISPLTSNQVINNNTSGAINLNCGYYPKENLKANLPTNLSVGICQKSKYMDKFNENLFTQTIQPGVYTKSQVNQPVNSNMGISFTQQIPPTTEQTNNGEIMFTEHDPILFQKPRNPSCVPMDEISESNVYDPRFSGYGTSYRSYIDDTTGQPRFYYKDVDAVRMPNYIVRSKIDNLPFSDQYGPIPEYNSMGNQYHSNIRSMVHDAFTDAAIQHRTGIQQSVMQKINASKWQQRQSPIMTNNQRMLGSCGANN</sequence>
<organism evidence="1">
    <name type="scientific">viral metagenome</name>
    <dbReference type="NCBI Taxonomy" id="1070528"/>
    <lineage>
        <taxon>unclassified sequences</taxon>
        <taxon>metagenomes</taxon>
        <taxon>organismal metagenomes</taxon>
    </lineage>
</organism>
<reference evidence="1" key="1">
    <citation type="journal article" date="2020" name="Nature">
        <title>Giant virus diversity and host interactions through global metagenomics.</title>
        <authorList>
            <person name="Schulz F."/>
            <person name="Roux S."/>
            <person name="Paez-Espino D."/>
            <person name="Jungbluth S."/>
            <person name="Walsh D.A."/>
            <person name="Denef V.J."/>
            <person name="McMahon K.D."/>
            <person name="Konstantinidis K.T."/>
            <person name="Eloe-Fadrosh E.A."/>
            <person name="Kyrpides N.C."/>
            <person name="Woyke T."/>
        </authorList>
    </citation>
    <scope>NUCLEOTIDE SEQUENCE</scope>
    <source>
        <strain evidence="1">GVMAG-M-3300025676-16</strain>
    </source>
</reference>
<accession>A0A6C0IZE0</accession>
<dbReference type="AlphaFoldDB" id="A0A6C0IZE0"/>
<protein>
    <submittedName>
        <fullName evidence="1">Uncharacterized protein</fullName>
    </submittedName>
</protein>
<dbReference type="EMBL" id="MN740295">
    <property type="protein sequence ID" value="QHT98714.1"/>
    <property type="molecule type" value="Genomic_DNA"/>
</dbReference>
<proteinExistence type="predicted"/>